<dbReference type="Pfam" id="PF00564">
    <property type="entry name" value="PB1"/>
    <property type="match status" value="1"/>
</dbReference>
<dbReference type="EMBL" id="CAKXYY010000027">
    <property type="protein sequence ID" value="CAH2355493.1"/>
    <property type="molecule type" value="Genomic_DNA"/>
</dbReference>
<dbReference type="Gene3D" id="3.10.20.90">
    <property type="entry name" value="Phosphatidylinositol 3-kinase Catalytic Subunit, Chain A, domain 1"/>
    <property type="match status" value="1"/>
</dbReference>
<organism evidence="3 4">
    <name type="scientific">[Candida] railenensis</name>
    <dbReference type="NCBI Taxonomy" id="45579"/>
    <lineage>
        <taxon>Eukaryota</taxon>
        <taxon>Fungi</taxon>
        <taxon>Dikarya</taxon>
        <taxon>Ascomycota</taxon>
        <taxon>Saccharomycotina</taxon>
        <taxon>Pichiomycetes</taxon>
        <taxon>Debaryomycetaceae</taxon>
        <taxon>Kurtzmaniella</taxon>
    </lineage>
</organism>
<protein>
    <recommendedName>
        <fullName evidence="2">PB1 domain-containing protein</fullName>
    </recommendedName>
</protein>
<sequence>MSESTISKEESQHLLPLTFNDLSDANNDDTDCHSGYLGEGTGTTESISLKDRLHNLFYFQRHEDLDKAYPFKVNSLIVEERSFRFQYPPKNGLEKLVRYILDKIHYSTQDSSDHVFSLGYFDDSGELITITSDEDLLECVHSFNLNNKLSKDILLMAYKNEDHLQIVKEIKRKKQLQLNIARAICLSLFLIMPLNLFLS</sequence>
<evidence type="ECO:0000259" key="2">
    <source>
        <dbReference type="Pfam" id="PF00564"/>
    </source>
</evidence>
<accession>A0A9P0QUX7</accession>
<keyword evidence="4" id="KW-1185">Reference proteome</keyword>
<comment type="caution">
    <text evidence="3">The sequence shown here is derived from an EMBL/GenBank/DDBJ whole genome shotgun (WGS) entry which is preliminary data.</text>
</comment>
<evidence type="ECO:0000313" key="4">
    <source>
        <dbReference type="Proteomes" id="UP000837801"/>
    </source>
</evidence>
<name>A0A9P0QUX7_9ASCO</name>
<proteinExistence type="predicted"/>
<dbReference type="Proteomes" id="UP000837801">
    <property type="component" value="Unassembled WGS sequence"/>
</dbReference>
<dbReference type="InterPro" id="IPR000270">
    <property type="entry name" value="PB1_dom"/>
</dbReference>
<keyword evidence="1" id="KW-0812">Transmembrane</keyword>
<keyword evidence="1" id="KW-0472">Membrane</keyword>
<feature type="transmembrane region" description="Helical" evidence="1">
    <location>
        <begin position="180"/>
        <end position="198"/>
    </location>
</feature>
<dbReference type="SUPFAM" id="SSF54277">
    <property type="entry name" value="CAD &amp; PB1 domains"/>
    <property type="match status" value="1"/>
</dbReference>
<dbReference type="AlphaFoldDB" id="A0A9P0QUX7"/>
<gene>
    <name evidence="3" type="ORF">CLIB1423_27S00848</name>
</gene>
<reference evidence="3" key="1">
    <citation type="submission" date="2022-03" db="EMBL/GenBank/DDBJ databases">
        <authorList>
            <person name="Legras J.-L."/>
            <person name="Devillers H."/>
            <person name="Grondin C."/>
        </authorList>
    </citation>
    <scope>NUCLEOTIDE SEQUENCE</scope>
    <source>
        <strain evidence="3">CLIB 1423</strain>
    </source>
</reference>
<evidence type="ECO:0000256" key="1">
    <source>
        <dbReference type="SAM" id="Phobius"/>
    </source>
</evidence>
<keyword evidence="1" id="KW-1133">Transmembrane helix</keyword>
<feature type="domain" description="PB1" evidence="2">
    <location>
        <begin position="84"/>
        <end position="143"/>
    </location>
</feature>
<evidence type="ECO:0000313" key="3">
    <source>
        <dbReference type="EMBL" id="CAH2355493.1"/>
    </source>
</evidence>